<dbReference type="EMBL" id="DVFU01000009">
    <property type="protein sequence ID" value="HIQ64172.1"/>
    <property type="molecule type" value="Genomic_DNA"/>
</dbReference>
<accession>A0A9D0YY01</accession>
<dbReference type="GO" id="GO:0005829">
    <property type="term" value="C:cytosol"/>
    <property type="evidence" value="ECO:0007669"/>
    <property type="project" value="TreeGrafter"/>
</dbReference>
<comment type="function">
    <text evidence="5">Isomerase that catalyzes the conversion of deoxy-ribose 1-phosphate (dRib-1-P) and ribose 1-phosphate (Rib-1-P) to deoxy-ribose 5-phosphate (dRib-5-P) and ribose 5-phosphate (Rib-5-P), respectively.</text>
</comment>
<dbReference type="NCBIfam" id="NF003766">
    <property type="entry name" value="PRK05362.1"/>
    <property type="match status" value="1"/>
</dbReference>
<dbReference type="Proteomes" id="UP000886725">
    <property type="component" value="Unassembled WGS sequence"/>
</dbReference>
<keyword evidence="3 5" id="KW-0464">Manganese</keyword>
<dbReference type="PIRSF" id="PIRSF001491">
    <property type="entry name" value="Ppentomutase"/>
    <property type="match status" value="1"/>
</dbReference>
<evidence type="ECO:0000256" key="3">
    <source>
        <dbReference type="ARBA" id="ARBA00023211"/>
    </source>
</evidence>
<comment type="catalytic activity">
    <reaction evidence="5">
        <text>alpha-D-ribose 1-phosphate = D-ribose 5-phosphate</text>
        <dbReference type="Rhea" id="RHEA:18793"/>
        <dbReference type="ChEBI" id="CHEBI:57720"/>
        <dbReference type="ChEBI" id="CHEBI:78346"/>
        <dbReference type="EC" id="5.4.2.7"/>
    </reaction>
</comment>
<dbReference type="GO" id="GO:0009117">
    <property type="term" value="P:nucleotide metabolic process"/>
    <property type="evidence" value="ECO:0007669"/>
    <property type="project" value="UniProtKB-UniRule"/>
</dbReference>
<evidence type="ECO:0000313" key="8">
    <source>
        <dbReference type="EMBL" id="HIQ64172.1"/>
    </source>
</evidence>
<dbReference type="GO" id="GO:0030145">
    <property type="term" value="F:manganese ion binding"/>
    <property type="evidence" value="ECO:0007669"/>
    <property type="project" value="UniProtKB-UniRule"/>
</dbReference>
<evidence type="ECO:0000256" key="5">
    <source>
        <dbReference type="HAMAP-Rule" id="MF_00740"/>
    </source>
</evidence>
<comment type="catalytic activity">
    <reaction evidence="5">
        <text>2-deoxy-alpha-D-ribose 1-phosphate = 2-deoxy-D-ribose 5-phosphate</text>
        <dbReference type="Rhea" id="RHEA:27658"/>
        <dbReference type="ChEBI" id="CHEBI:57259"/>
        <dbReference type="ChEBI" id="CHEBI:62877"/>
        <dbReference type="EC" id="5.4.2.7"/>
    </reaction>
</comment>
<sequence length="388" mass="43929">MMKYKRIFLMILDSLGVGEAVDASNYGDTGANTLSHINEKCPLFVPNLQKLGFLDTLTLREHKDVEGYYTFARPTNTGKDSLSGHYELMGIKNNIPFKTFAETGFPRELIDEIERVTGRKIIGNKVSDAATIVSELGERQMEQGSLILFMTNESNLQIAAHEDVVPMQKLYTYCEKIRRLTMKEEWRVGRVIARPFTGKPGKFRLTNERKDYAIKPPRKTVLDFLKEHNYNVISIGKINDIFDGEGITKVIKATSNMEAINKLTDIMEKDFKGLCVINLDEFDQQGHARNTESYANLIEQLDVEIPMIINKLNNDDLLIITADHGNDPTFKGNSHTRENVPVMIFGRSFREPKCMEPLDSLADIGATIADNFEVEEPEIGISILDELK</sequence>
<dbReference type="AlphaFoldDB" id="A0A9D0YY01"/>
<feature type="binding site" evidence="5">
    <location>
        <position position="335"/>
    </location>
    <ligand>
        <name>Mn(2+)</name>
        <dbReference type="ChEBI" id="CHEBI:29035"/>
        <label>2</label>
    </ligand>
</feature>
<comment type="subcellular location">
    <subcellularLocation>
        <location evidence="5">Cytoplasm</location>
    </subcellularLocation>
</comment>
<feature type="domain" description="Metalloenzyme" evidence="7">
    <location>
        <begin position="5"/>
        <end position="375"/>
    </location>
</feature>
<dbReference type="GO" id="GO:0043094">
    <property type="term" value="P:metabolic compound salvage"/>
    <property type="evidence" value="ECO:0007669"/>
    <property type="project" value="UniProtKB-UniRule"/>
</dbReference>
<dbReference type="Gene3D" id="3.30.70.1250">
    <property type="entry name" value="Phosphopentomutase"/>
    <property type="match status" value="1"/>
</dbReference>
<feature type="binding site" evidence="5">
    <location>
        <position position="324"/>
    </location>
    <ligand>
        <name>Mn(2+)</name>
        <dbReference type="ChEBI" id="CHEBI:29035"/>
        <label>1</label>
    </ligand>
</feature>
<comment type="similarity">
    <text evidence="1 5">Belongs to the phosphopentomutase family.</text>
</comment>
<reference evidence="8" key="2">
    <citation type="journal article" date="2021" name="PeerJ">
        <title>Extensive microbial diversity within the chicken gut microbiome revealed by metagenomics and culture.</title>
        <authorList>
            <person name="Gilroy R."/>
            <person name="Ravi A."/>
            <person name="Getino M."/>
            <person name="Pursley I."/>
            <person name="Horton D.L."/>
            <person name="Alikhan N.F."/>
            <person name="Baker D."/>
            <person name="Gharbi K."/>
            <person name="Hall N."/>
            <person name="Watson M."/>
            <person name="Adriaenssens E.M."/>
            <person name="Foster-Nyarko E."/>
            <person name="Jarju S."/>
            <person name="Secka A."/>
            <person name="Antonio M."/>
            <person name="Oren A."/>
            <person name="Chaudhuri R.R."/>
            <person name="La Ragione R."/>
            <person name="Hildebrand F."/>
            <person name="Pallen M.J."/>
        </authorList>
    </citation>
    <scope>NUCLEOTIDE SEQUENCE</scope>
    <source>
        <strain evidence="8">CHK165-10780</strain>
    </source>
</reference>
<dbReference type="Gene3D" id="3.40.720.10">
    <property type="entry name" value="Alkaline Phosphatase, subunit A"/>
    <property type="match status" value="1"/>
</dbReference>
<feature type="binding site" evidence="5">
    <location>
        <position position="283"/>
    </location>
    <ligand>
        <name>Mn(2+)</name>
        <dbReference type="ChEBI" id="CHEBI:29035"/>
        <label>2</label>
    </ligand>
</feature>
<evidence type="ECO:0000313" key="9">
    <source>
        <dbReference type="Proteomes" id="UP000886725"/>
    </source>
</evidence>
<protein>
    <recommendedName>
        <fullName evidence="5 6">Phosphopentomutase</fullName>
        <ecNumber evidence="5 6">5.4.2.7</ecNumber>
    </recommendedName>
    <alternativeName>
        <fullName evidence="5">Phosphodeoxyribomutase</fullName>
    </alternativeName>
</protein>
<dbReference type="InterPro" id="IPR006124">
    <property type="entry name" value="Metalloenzyme"/>
</dbReference>
<dbReference type="GO" id="GO:0008973">
    <property type="term" value="F:phosphopentomutase activity"/>
    <property type="evidence" value="ECO:0007669"/>
    <property type="project" value="UniProtKB-UniRule"/>
</dbReference>
<comment type="cofactor">
    <cofactor evidence="5">
        <name>Mn(2+)</name>
        <dbReference type="ChEBI" id="CHEBI:29035"/>
    </cofactor>
    <text evidence="5">Binds 2 manganese ions.</text>
</comment>
<dbReference type="InterPro" id="IPR010045">
    <property type="entry name" value="DeoB"/>
</dbReference>
<dbReference type="SUPFAM" id="SSF53649">
    <property type="entry name" value="Alkaline phosphatase-like"/>
    <property type="match status" value="1"/>
</dbReference>
<keyword evidence="4 5" id="KW-0413">Isomerase</keyword>
<dbReference type="Pfam" id="PF01676">
    <property type="entry name" value="Metalloenzyme"/>
    <property type="match status" value="1"/>
</dbReference>
<gene>
    <name evidence="5" type="primary">deoB</name>
    <name evidence="8" type="ORF">IAC85_00355</name>
</gene>
<dbReference type="PANTHER" id="PTHR21110:SF0">
    <property type="entry name" value="PHOSPHOPENTOMUTASE"/>
    <property type="match status" value="1"/>
</dbReference>
<evidence type="ECO:0000256" key="1">
    <source>
        <dbReference type="ARBA" id="ARBA00010373"/>
    </source>
</evidence>
<evidence type="ECO:0000256" key="4">
    <source>
        <dbReference type="ARBA" id="ARBA00023235"/>
    </source>
</evidence>
<dbReference type="CDD" id="cd16009">
    <property type="entry name" value="PPM"/>
    <property type="match status" value="1"/>
</dbReference>
<comment type="caution">
    <text evidence="8">The sequence shown here is derived from an EMBL/GenBank/DDBJ whole genome shotgun (WGS) entry which is preliminary data.</text>
</comment>
<dbReference type="GO" id="GO:0000287">
    <property type="term" value="F:magnesium ion binding"/>
    <property type="evidence" value="ECO:0007669"/>
    <property type="project" value="UniProtKB-UniRule"/>
</dbReference>
<keyword evidence="5" id="KW-0963">Cytoplasm</keyword>
<comment type="pathway">
    <text evidence="5">Carbohydrate degradation; 2-deoxy-D-ribose 1-phosphate degradation; D-glyceraldehyde 3-phosphate and acetaldehyde from 2-deoxy-alpha-D-ribose 1-phosphate: step 1/2.</text>
</comment>
<keyword evidence="2 5" id="KW-0479">Metal-binding</keyword>
<dbReference type="GO" id="GO:0006018">
    <property type="term" value="P:2-deoxyribose 1-phosphate catabolic process"/>
    <property type="evidence" value="ECO:0007669"/>
    <property type="project" value="UniProtKB-UniRule"/>
</dbReference>
<evidence type="ECO:0000256" key="2">
    <source>
        <dbReference type="ARBA" id="ARBA00022723"/>
    </source>
</evidence>
<organism evidence="8 9">
    <name type="scientific">Candidatus Faecenecus gallistercoris</name>
    <dbReference type="NCBI Taxonomy" id="2840793"/>
    <lineage>
        <taxon>Bacteria</taxon>
        <taxon>Bacillati</taxon>
        <taxon>Bacillota</taxon>
        <taxon>Bacillota incertae sedis</taxon>
        <taxon>Candidatus Faecenecus</taxon>
    </lineage>
</organism>
<dbReference type="EC" id="5.4.2.7" evidence="5 6"/>
<name>A0A9D0YY01_9FIRM</name>
<dbReference type="NCBIfam" id="TIGR01696">
    <property type="entry name" value="deoB"/>
    <property type="match status" value="1"/>
</dbReference>
<dbReference type="InterPro" id="IPR017850">
    <property type="entry name" value="Alkaline_phosphatase_core_sf"/>
</dbReference>
<reference evidence="8" key="1">
    <citation type="submission" date="2020-10" db="EMBL/GenBank/DDBJ databases">
        <authorList>
            <person name="Gilroy R."/>
        </authorList>
    </citation>
    <scope>NUCLEOTIDE SEQUENCE</scope>
    <source>
        <strain evidence="8">CHK165-10780</strain>
    </source>
</reference>
<proteinExistence type="inferred from homology"/>
<dbReference type="PANTHER" id="PTHR21110">
    <property type="entry name" value="PHOSPHOPENTOMUTASE"/>
    <property type="match status" value="1"/>
</dbReference>
<feature type="binding site" evidence="5">
    <location>
        <position position="323"/>
    </location>
    <ligand>
        <name>Mn(2+)</name>
        <dbReference type="ChEBI" id="CHEBI:29035"/>
        <label>1</label>
    </ligand>
</feature>
<dbReference type="HAMAP" id="MF_00740">
    <property type="entry name" value="Phosphopentomut"/>
    <property type="match status" value="1"/>
</dbReference>
<dbReference type="InterPro" id="IPR024052">
    <property type="entry name" value="Phosphopentomutase_DeoB_cap_sf"/>
</dbReference>
<dbReference type="SUPFAM" id="SSF143856">
    <property type="entry name" value="DeoB insert domain-like"/>
    <property type="match status" value="1"/>
</dbReference>
<feature type="binding site" evidence="5">
    <location>
        <position position="287"/>
    </location>
    <ligand>
        <name>Mn(2+)</name>
        <dbReference type="ChEBI" id="CHEBI:29035"/>
        <label>2</label>
    </ligand>
</feature>
<evidence type="ECO:0000259" key="7">
    <source>
        <dbReference type="Pfam" id="PF01676"/>
    </source>
</evidence>
<feature type="binding site" evidence="5">
    <location>
        <position position="13"/>
    </location>
    <ligand>
        <name>Mn(2+)</name>
        <dbReference type="ChEBI" id="CHEBI:29035"/>
        <label>1</label>
    </ligand>
</feature>
<evidence type="ECO:0000256" key="6">
    <source>
        <dbReference type="NCBIfam" id="TIGR01696"/>
    </source>
</evidence>